<dbReference type="InterPro" id="IPR029062">
    <property type="entry name" value="Class_I_gatase-like"/>
</dbReference>
<reference evidence="1 2" key="1">
    <citation type="submission" date="2014-08" db="EMBL/GenBank/DDBJ databases">
        <authorList>
            <person name="Hassan Y.I."/>
            <person name="Lepp D."/>
            <person name="Zhou T."/>
        </authorList>
    </citation>
    <scope>NUCLEOTIDE SEQUENCE [LARGE SCALE GENOMIC DNA]</scope>
    <source>
        <strain evidence="1 2">IFO13584</strain>
    </source>
</reference>
<name>A0A087M2E2_9HYPH</name>
<dbReference type="SUPFAM" id="SSF52317">
    <property type="entry name" value="Class I glutamine amidotransferase-like"/>
    <property type="match status" value="1"/>
</dbReference>
<accession>A0A087M2E2</accession>
<dbReference type="RefSeq" id="WP_035082918.1">
    <property type="nucleotide sequence ID" value="NZ_JQGC01000009.1"/>
</dbReference>
<dbReference type="AlphaFoldDB" id="A0A087M2E2"/>
<evidence type="ECO:0008006" key="3">
    <source>
        <dbReference type="Google" id="ProtNLM"/>
    </source>
</evidence>
<comment type="caution">
    <text evidence="1">The sequence shown here is derived from an EMBL/GenBank/DDBJ whole genome shotgun (WGS) entry which is preliminary data.</text>
</comment>
<gene>
    <name evidence="1" type="ORF">JP75_11915</name>
</gene>
<dbReference type="STRING" id="46914.JP75_11915"/>
<dbReference type="Proteomes" id="UP000028981">
    <property type="component" value="Unassembled WGS sequence"/>
</dbReference>
<dbReference type="Gene3D" id="3.40.50.880">
    <property type="match status" value="1"/>
</dbReference>
<proteinExistence type="predicted"/>
<evidence type="ECO:0000313" key="2">
    <source>
        <dbReference type="Proteomes" id="UP000028981"/>
    </source>
</evidence>
<keyword evidence="2" id="KW-1185">Reference proteome</keyword>
<organism evidence="1 2">
    <name type="scientific">Devosia riboflavina</name>
    <dbReference type="NCBI Taxonomy" id="46914"/>
    <lineage>
        <taxon>Bacteria</taxon>
        <taxon>Pseudomonadati</taxon>
        <taxon>Pseudomonadota</taxon>
        <taxon>Alphaproteobacteria</taxon>
        <taxon>Hyphomicrobiales</taxon>
        <taxon>Devosiaceae</taxon>
        <taxon>Devosia</taxon>
    </lineage>
</organism>
<sequence>MRILMILIPDRDVSPSEHGAELRLERFVIPYYVFVDAGIDLVLASPGGGAPWIRSQANAASPLPQLQRYQADRAVHDAVNDTLALDDVHAEDFGGAFCIGLPGPLWLEDSADPAARMIARFLDAGKPVAVIPSRLDIQPHGSRHGLLIIGEGEDQPAQAARALLGALYAADEIH</sequence>
<dbReference type="EMBL" id="JQGC01000009">
    <property type="protein sequence ID" value="KFL31045.1"/>
    <property type="molecule type" value="Genomic_DNA"/>
</dbReference>
<evidence type="ECO:0000313" key="1">
    <source>
        <dbReference type="EMBL" id="KFL31045.1"/>
    </source>
</evidence>
<dbReference type="OrthoDB" id="9792284at2"/>
<protein>
    <recommendedName>
        <fullName evidence="3">DJ-1/PfpI domain-containing protein</fullName>
    </recommendedName>
</protein>